<dbReference type="EC" id="5.4.99.-" evidence="11"/>
<proteinExistence type="inferred from homology"/>
<dbReference type="PANTHER" id="PTHR21600:SF44">
    <property type="entry name" value="RIBOSOMAL LARGE SUBUNIT PSEUDOURIDINE SYNTHASE D"/>
    <property type="match status" value="1"/>
</dbReference>
<dbReference type="EMBL" id="CP061280">
    <property type="protein sequence ID" value="QNS14996.1"/>
    <property type="molecule type" value="Genomic_DNA"/>
</dbReference>
<dbReference type="InterPro" id="IPR036986">
    <property type="entry name" value="S4_RNA-bd_sf"/>
</dbReference>
<evidence type="ECO:0000256" key="5">
    <source>
        <dbReference type="ARBA" id="ARBA00022884"/>
    </source>
</evidence>
<dbReference type="InterPro" id="IPR020103">
    <property type="entry name" value="PsdUridine_synth_cat_dom_sf"/>
</dbReference>
<dbReference type="InterPro" id="IPR050188">
    <property type="entry name" value="RluA_PseudoU_synthase"/>
</dbReference>
<dbReference type="NCBIfam" id="TIGR00005">
    <property type="entry name" value="rluA_subfam"/>
    <property type="match status" value="1"/>
</dbReference>
<feature type="domain" description="RNA-binding S4" evidence="12">
    <location>
        <begin position="19"/>
        <end position="77"/>
    </location>
</feature>
<dbReference type="NCBIfam" id="NF008385">
    <property type="entry name" value="PRK11180.1"/>
    <property type="match status" value="1"/>
</dbReference>
<accession>A0A7H1C1Z1</accession>
<dbReference type="FunFam" id="3.10.290.10:FF:000011">
    <property type="entry name" value="Pseudouridine synthase"/>
    <property type="match status" value="1"/>
</dbReference>
<dbReference type="AlphaFoldDB" id="A0A7H1C1Z1"/>
<evidence type="ECO:0000256" key="10">
    <source>
        <dbReference type="PROSITE-ProRule" id="PRU00182"/>
    </source>
</evidence>
<dbReference type="InterPro" id="IPR006145">
    <property type="entry name" value="PsdUridine_synth_RsuA/RluA"/>
</dbReference>
<evidence type="ECO:0000256" key="11">
    <source>
        <dbReference type="RuleBase" id="RU362028"/>
    </source>
</evidence>
<dbReference type="InterPro" id="IPR006224">
    <property type="entry name" value="PsdUridine_synth_RluA-like_CS"/>
</dbReference>
<evidence type="ECO:0000256" key="2">
    <source>
        <dbReference type="ARBA" id="ARBA00010876"/>
    </source>
</evidence>
<comment type="similarity">
    <text evidence="2 11">Belongs to the pseudouridine synthase RluA family.</text>
</comment>
<dbReference type="Gene3D" id="3.30.2350.10">
    <property type="entry name" value="Pseudouridine synthase"/>
    <property type="match status" value="1"/>
</dbReference>
<comment type="function">
    <text evidence="8">Responsible for synthesis of pseudouridine from uracil at positions 1911, 1915 and 1917 in 23S ribosomal RNA.</text>
</comment>
<reference evidence="13 14" key="1">
    <citation type="submission" date="2020-09" db="EMBL/GenBank/DDBJ databases">
        <title>Mannheimia bovis sp.nov., isolated from a cow.</title>
        <authorList>
            <person name="Li F."/>
        </authorList>
    </citation>
    <scope>NUCLEOTIDE SEQUENCE [LARGE SCALE GENOMIC DNA]</scope>
    <source>
        <strain evidence="13 14">ZY190616</strain>
    </source>
</reference>
<dbReference type="Pfam" id="PF00849">
    <property type="entry name" value="PseudoU_synth_2"/>
    <property type="match status" value="1"/>
</dbReference>
<sequence>MTTQKKILTAEITADLLGARLDQALAQLFPDYSRSRIKVWIESDLVKVNGNIINKAREKVFGGETVEITAEIEEEIRFDPQDIPLNIVYEDDDIIVINKPKDLVVHPGAGNPDGTVLNALLHYYPPIAEVPRAGIVHRLDKDTTGLMVVAKNIPAQTHLVTALQKRRITREYEAVASGIMTQGGKVDEPMARHPTKRTAMAVHPMGKPAVTHYRIMERFRNYTRLRLRLETGRTHQIRVHMAHIAHPLLGDQLYGGRPRPPKGASEEFLAVLRGFQRQALHAIMLRLEHPITGELMEWHAPLPEDFVELIQALKADYELYKDELDY</sequence>
<evidence type="ECO:0000256" key="6">
    <source>
        <dbReference type="ARBA" id="ARBA00023235"/>
    </source>
</evidence>
<comment type="catalytic activity">
    <reaction evidence="7">
        <text>uridine(1911/1915/1917) in 23S rRNA = pseudouridine(1911/1915/1917) in 23S rRNA</text>
        <dbReference type="Rhea" id="RHEA:42524"/>
        <dbReference type="Rhea" id="RHEA-COMP:10097"/>
        <dbReference type="Rhea" id="RHEA-COMP:10098"/>
        <dbReference type="ChEBI" id="CHEBI:65314"/>
        <dbReference type="ChEBI" id="CHEBI:65315"/>
        <dbReference type="EC" id="5.4.99.23"/>
    </reaction>
</comment>
<keyword evidence="4" id="KW-0698">rRNA processing</keyword>
<dbReference type="CDD" id="cd00165">
    <property type="entry name" value="S4"/>
    <property type="match status" value="1"/>
</dbReference>
<dbReference type="Gene3D" id="3.10.290.10">
    <property type="entry name" value="RNA-binding S4 domain"/>
    <property type="match status" value="1"/>
</dbReference>
<name>A0A7H1C1Z1_9PAST</name>
<evidence type="ECO:0000313" key="14">
    <source>
        <dbReference type="Proteomes" id="UP000576260"/>
    </source>
</evidence>
<dbReference type="GO" id="GO:0003723">
    <property type="term" value="F:RNA binding"/>
    <property type="evidence" value="ECO:0007669"/>
    <property type="project" value="UniProtKB-KW"/>
</dbReference>
<dbReference type="PROSITE" id="PS50889">
    <property type="entry name" value="S4"/>
    <property type="match status" value="1"/>
</dbReference>
<dbReference type="InterPro" id="IPR002942">
    <property type="entry name" value="S4_RNA-bd"/>
</dbReference>
<dbReference type="KEGG" id="mbos:ICJ55_09655"/>
<dbReference type="Proteomes" id="UP000576260">
    <property type="component" value="Chromosome"/>
</dbReference>
<dbReference type="SUPFAM" id="SSF55120">
    <property type="entry name" value="Pseudouridine synthase"/>
    <property type="match status" value="1"/>
</dbReference>
<evidence type="ECO:0000313" key="13">
    <source>
        <dbReference type="EMBL" id="QNS14996.1"/>
    </source>
</evidence>
<gene>
    <name evidence="13" type="primary">rluD</name>
    <name evidence="13" type="ORF">ICJ55_09655</name>
</gene>
<dbReference type="FunFam" id="3.30.2350.10:FF:000006">
    <property type="entry name" value="Pseudouridine synthase"/>
    <property type="match status" value="1"/>
</dbReference>
<evidence type="ECO:0000256" key="7">
    <source>
        <dbReference type="ARBA" id="ARBA00036882"/>
    </source>
</evidence>
<comment type="catalytic activity">
    <reaction evidence="11">
        <text>a uridine in RNA = a pseudouridine in RNA</text>
        <dbReference type="Rhea" id="RHEA:48348"/>
        <dbReference type="Rhea" id="RHEA-COMP:12068"/>
        <dbReference type="Rhea" id="RHEA-COMP:12069"/>
        <dbReference type="ChEBI" id="CHEBI:65314"/>
        <dbReference type="ChEBI" id="CHEBI:65315"/>
    </reaction>
</comment>
<dbReference type="InterPro" id="IPR006225">
    <property type="entry name" value="PsdUridine_synth_RluC/D"/>
</dbReference>
<dbReference type="GO" id="GO:0005737">
    <property type="term" value="C:cytoplasm"/>
    <property type="evidence" value="ECO:0007669"/>
    <property type="project" value="UniProtKB-SubCell"/>
</dbReference>
<evidence type="ECO:0000256" key="4">
    <source>
        <dbReference type="ARBA" id="ARBA00022552"/>
    </source>
</evidence>
<dbReference type="PANTHER" id="PTHR21600">
    <property type="entry name" value="MITOCHONDRIAL RNA PSEUDOURIDINE SYNTHASE"/>
    <property type="match status" value="1"/>
</dbReference>
<evidence type="ECO:0000256" key="3">
    <source>
        <dbReference type="ARBA" id="ARBA00022490"/>
    </source>
</evidence>
<comment type="subcellular location">
    <subcellularLocation>
        <location evidence="1">Cytoplasm</location>
    </subcellularLocation>
</comment>
<dbReference type="GO" id="GO:0160140">
    <property type="term" value="F:23S rRNA pseudouridine(1911/1915/1917) synthase activity"/>
    <property type="evidence" value="ECO:0007669"/>
    <property type="project" value="UniProtKB-EC"/>
</dbReference>
<dbReference type="SUPFAM" id="SSF55174">
    <property type="entry name" value="Alpha-L RNA-binding motif"/>
    <property type="match status" value="1"/>
</dbReference>
<keyword evidence="14" id="KW-1185">Reference proteome</keyword>
<organism evidence="13 14">
    <name type="scientific">Mannheimia bovis</name>
    <dbReference type="NCBI Taxonomy" id="2770636"/>
    <lineage>
        <taxon>Bacteria</taxon>
        <taxon>Pseudomonadati</taxon>
        <taxon>Pseudomonadota</taxon>
        <taxon>Gammaproteobacteria</taxon>
        <taxon>Pasteurellales</taxon>
        <taxon>Pasteurellaceae</taxon>
        <taxon>Mannheimia</taxon>
    </lineage>
</organism>
<dbReference type="CDD" id="cd02869">
    <property type="entry name" value="PseudoU_synth_RluA_like"/>
    <property type="match status" value="1"/>
</dbReference>
<evidence type="ECO:0000256" key="1">
    <source>
        <dbReference type="ARBA" id="ARBA00004496"/>
    </source>
</evidence>
<dbReference type="Pfam" id="PF01479">
    <property type="entry name" value="S4"/>
    <property type="match status" value="1"/>
</dbReference>
<evidence type="ECO:0000256" key="9">
    <source>
        <dbReference type="PIRSR" id="PIRSR606225-1"/>
    </source>
</evidence>
<keyword evidence="3" id="KW-0963">Cytoplasm</keyword>
<protein>
    <recommendedName>
        <fullName evidence="11">Pseudouridine synthase</fullName>
        <ecNumber evidence="11">5.4.99.-</ecNumber>
    </recommendedName>
</protein>
<keyword evidence="5 10" id="KW-0694">RNA-binding</keyword>
<evidence type="ECO:0000256" key="8">
    <source>
        <dbReference type="ARBA" id="ARBA00056072"/>
    </source>
</evidence>
<dbReference type="RefSeq" id="WP_188156606.1">
    <property type="nucleotide sequence ID" value="NZ_CP061280.1"/>
</dbReference>
<evidence type="ECO:0000259" key="12">
    <source>
        <dbReference type="SMART" id="SM00363"/>
    </source>
</evidence>
<keyword evidence="6 11" id="KW-0413">Isomerase</keyword>
<dbReference type="GO" id="GO:0000455">
    <property type="term" value="P:enzyme-directed rRNA pseudouridine synthesis"/>
    <property type="evidence" value="ECO:0007669"/>
    <property type="project" value="TreeGrafter"/>
</dbReference>
<feature type="active site" evidence="9">
    <location>
        <position position="140"/>
    </location>
</feature>
<dbReference type="PROSITE" id="PS01129">
    <property type="entry name" value="PSI_RLU"/>
    <property type="match status" value="1"/>
</dbReference>
<dbReference type="SMART" id="SM00363">
    <property type="entry name" value="S4"/>
    <property type="match status" value="1"/>
</dbReference>